<dbReference type="EMBL" id="OZ035836">
    <property type="protein sequence ID" value="CAL1579908.1"/>
    <property type="molecule type" value="Genomic_DNA"/>
</dbReference>
<dbReference type="InterPro" id="IPR001846">
    <property type="entry name" value="VWF_type-D"/>
</dbReference>
<evidence type="ECO:0008006" key="9">
    <source>
        <dbReference type="Google" id="ProtNLM"/>
    </source>
</evidence>
<dbReference type="SMART" id="SM00638">
    <property type="entry name" value="LPD_N"/>
    <property type="match status" value="1"/>
</dbReference>
<dbReference type="SMART" id="SM01169">
    <property type="entry name" value="DUF1943"/>
    <property type="match status" value="1"/>
</dbReference>
<dbReference type="PROSITE" id="PS51211">
    <property type="entry name" value="VITELLOGENIN"/>
    <property type="match status" value="1"/>
</dbReference>
<dbReference type="InterPro" id="IPR048484">
    <property type="entry name" value="LOC400499-like"/>
</dbReference>
<dbReference type="SUPFAM" id="SSF48431">
    <property type="entry name" value="Lipovitellin-phosvitin complex, superhelical domain"/>
    <property type="match status" value="1"/>
</dbReference>
<protein>
    <recommendedName>
        <fullName evidence="9">Vitellogenin</fullName>
    </recommendedName>
</protein>
<feature type="domain" description="Vitellogenin" evidence="5">
    <location>
        <begin position="11"/>
        <end position="609"/>
    </location>
</feature>
<dbReference type="PROSITE" id="PS51233">
    <property type="entry name" value="VWFD"/>
    <property type="match status" value="1"/>
</dbReference>
<dbReference type="Gene3D" id="2.20.50.20">
    <property type="entry name" value="Lipovitellin. Chain A, domain 3"/>
    <property type="match status" value="1"/>
</dbReference>
<sequence length="3590" mass="399948">MEISGVPVSDWSAHIGLRFTYRYNTTVSSSLHRASAGRNALAFDCLVDIDVVSKCHLMMQIRNPQIKPLPSQRDSVHSLKSIRESLERARLKFSLWGGRVTALCLQEGEQVWGINIQRAILSMLQTAVRAAPYSVKNETDVHGTCRSRYERRGSIVLKTRDLNQCHRSRREKLWPHSVAVSDETALRAEQQCVQRHGAAVMQEVNCTETVTAAMSENPGVRTQTVSSLVLLRTQPGATAPPSGFVELTDLQFEDEGSRGNMASAPEAAHRVRTLCGLSDQQLISQTLLELVFQLRELPLSQLKLLWQEASFKCQNVWQPLLDALSSCGSENCVVLLTELMKSGELEEEQSQAILASLPRTPHPTAQMIDSINALLEIPEFRLNAMLVASSLVHQLCRTSRSPCTEMSSVKSFLLVLVETLERSCDEVQHIQVKELLYALKSVGNAGVPAPSLISLLSLCALSESAPVEVRLAAVQAFRRMPCSQNRSVLLQLYTASQEDPEVRIAAYQQLLLCPSRNLFTTVRDLLRNETSSQVGSYIWSHLSSVLRSEDPFKQSLSELFPDDIISKDFDGEFLKYSSYSDHTFDSDMGITNVETSVVFSPKSFIPSSVSANLTVYFNGRASNLLQVDLRVENAEPFFKNIFGHDASESNPSQRPDKVRETKSTRRKEEDRESDKETCLSGAESYLRKAGALLFRRTTMKKKQPKCWLSIKIFGNEVSVFSCEDIYNEMNSFFLSMAELAIKLLKGQEVQLGHRAVLLTEELVLPSLSGLPLKLSVNMTSLLSVRLKGSAHYRDPSHFSLNGYIKPNARVALVARMGVDSAVGQAAVEWDAELRSALSLDGSVQLQEGQDLRVMLNTPEDAMDIISFSSYVFELIRDNREEIKGSKNRVQKTICTPKTLSKLVGWQLCSNTSHPALSLPPSGPSHFSLRLLKLDKGLHYYLLEAAYSVLTQRGSWTPTEASLHLLLATPQSSVPRDMSLDLAFSPSRVLLRFSHPQKTIILQGQMKQNKNVRSSKVEISIDGAHFYIMGLINKQTIAAEQRTNYHLEAKLSNTGGPMILSANVTRGLGRKTSVSASVKNVFRETALLSVTLERRRDSSSKQLSVEGELLLPGLLGGRMLGLMEQKASLWSSALRLKYGLGGDARHLQQECFTSQRLKSERDSNHTYIMRADHEFYCSNTAAINHKVQVRHEESPSLFQSHLDLSYGKHWDEINNKQKLILSQMFKNQSTQNHTSYTLEFSLQAPEKNLHYRTQLLHSHLMHAGSESSSHLKIHYNNLTPLVAGLHWKGSPHNAPQKKWEGTFNMDTPWVYIYTSHKLSRQQPHTLQFTSELSCRKWLSVRHLLLEALYRQRGRETEAWVHVHSPDVTYLQTGGWVLTGKKSVKASCSFKSLWTSPLGGALSLETSKFSHTLEITSSYGTHNANVTAALNSADKKLKRRQALLKMSFCELQGHPIEFMLEGEVEELKKDKKIFQKIAKLQLRQPFQVFVNSLLLQETFTVDTLKGLYVLESKATVSGNEVRHTLTIGHQPPKPFLCSTLIHPFNTIILPSESEMCLHLFTNQTQKRIYGVLRTDGKDKLSFYGQVNLKHLDSPLIGIEVNANFSHQLQLQLPSAAVVEADVCWAIKNNTGFDYKAKGKLKIERQECLVGIQLNGTSSRIDVFSSLSHPFKSKIPKVLEARAAAHIFTGSGGGRTTVRLRAEGKDKMTMDAQVFHTLQRAEKSVGLKINLHQSLLPTTKDLFMDIVSGDLSHNLRNLHFLPIAVALYGTLKKTDNLMDGLLRVKVSDAFYRVELRHQKSDAREEVLNKPGGSHPKPNSLRVAIKQQCKSGVEAGRRTNISSVLSSLSLWHQIKMLQGVVPTEMQMNCTGDVITDRFSVRCSADVAGRPVGTVLPHTSLNLSVSRSCCSAVGSILVSSRDSGSGNFTASLQWKPTLGFKTSVLQSWDVLQTLGFPGHGELTLNHSPDSPGIEVGLELGNCHIRGHLEKTLEKFTANATSYCPALQHSLLPVSLVVSTLVSGVPCRLTLSSSLWADGQDLSVDLLQSCSPSHISASLSHSFTELRRRGLPQDLTVEATMPWGPQNSGALLIKAGSCHLKASGVKQDNEKTGWMWAVESDCPSLKTHVNGSVWRDPHGIWAAFVENSLDGKRGLLHIHARVWPELHLESELSHDLPAFKHVPKRLSLRVTSLSRPQPYNVQGVLQVDDCVLEAKGETQGLHSQLLYSHNCTEKWGSPHSIHASGALVVSAAMTKSHVFLVVDDRELQATATLRNNKNKNEVTLLLNHCIPLLENMGFPLNASTTMHSENQGNNTLSYVFQSRVGTAKFHQELSVVKMFEGVRVRSSCRHTVDALRSLGVPSNSSIQVDVRSGEGKGLMLQSWVDNKNAGINLKWKCLYLVNELKASVWHSWSWLKDKGVPVITEGLMTIYGYFPQLQSKGQLRIDGHRLFSSGLNVSAASGRFTASISYVPQTLNQTPPHRLAATVAAQLKGLVRSASVDVHSHAWRMLMMGDAGGWGGTRGSKEARVTVRHTIHSRRSPVFQIEAWGRLTESQLRCSMALNPELSSSLALILQGHQLPHSKDLMLKVVQKIPRLQMYLPSHLSVQTQVNQSQAGVSSLLEVSSGRKHLWALGEVVTTKSGYRQGLELKHSYPKLKPLPRMVTIRTVYERRDWSCQVQHEALWGNQEVSLSGLYSAPPLLHMGNHTIKVHISTAPRWSNLDLNLERFPQGRTDSLSLEWMRHGQPEQLQMLSLWRRSEELNETKLELKQPFMIKHSHLSLSSVSQSSERQHRSSQKTLFMWNGAVNLSLDLNREQQYNSSRGQACVVFSSQQASLSPVKGCLSAVQEDNSYSQNAEFRWSNRSVKQGLKYQRGQRGLHSVQVNIWLDRVSPPPCLSHSLLFKLQTNLRDRLDHTLLLGICPSQPGLSWSGSHRVSSGDELFYSQSRLSLTQRPHQCSVTVALANSSSTQKTNISLFSEFRFGNWSIDVGGSVLTWSRGSGIMLQAQLDRREKLWLNSTLSGRCLQTTAGFIHGPGQSEDIRVQACTGKDHSINVNIEAKDSDNEAQPLTRVSVGTVNQKLSLKACACLESLISVESQVQYWGSQIRGKLLEKVKTLQHLLNEFRQQSRDSEFVQGVSTLPSDALRGLELLLSVKQADRGLMGQWQKSSARRFLTEDLPQFLSLLQHASLLGQQELRRPLATLAGVYQDVKGQRLEALWREAVSVWTETVGEVVPVDSPQLLPIVQLGITGLHISLEVAGQQSYQWLENRLALALSGVRKRLASVYKFSPRECSVSMSMPLPKLHWPGTNEAELVQAVLEEWLLKPLQSLASIRPTAELYRLKRKIMDSPFLYQALVVSDQFVVTFDNHIFELPRSCPLLLARGVSVDALFTLMLNPNPKSFLLIEMNNNNISIQLNGQVKVNCNTLGTNTFFGDGVSVKRTAKVIEVSNQDGVSLSCDMSTAVCSLTLDGWLHGISTGLMGTNDNEAGNDFIFPNRAYTNNHKNFLSSWKLTPECGETTVKNETFLRSAMSCTSLFSSLDSPLSSCFRVVDPSRFLSVCKRSPHRDAPCHLASSFSHVCQQNYVPLETPGQCRKV</sequence>
<dbReference type="InterPro" id="IPR011030">
    <property type="entry name" value="Lipovitellin_superhlx_dom"/>
</dbReference>
<dbReference type="Gene3D" id="2.20.80.10">
    <property type="entry name" value="Lipovitellin-phosvitin complex, chain A, domain 4"/>
    <property type="match status" value="1"/>
</dbReference>
<dbReference type="InterPro" id="IPR015817">
    <property type="entry name" value="Vitellinogen_open_b-sht_sub1"/>
</dbReference>
<evidence type="ECO:0000259" key="6">
    <source>
        <dbReference type="PROSITE" id="PS51233"/>
    </source>
</evidence>
<dbReference type="InterPro" id="IPR001747">
    <property type="entry name" value="Vitellogenin_N"/>
</dbReference>
<keyword evidence="8" id="KW-1185">Reference proteome</keyword>
<evidence type="ECO:0000256" key="4">
    <source>
        <dbReference type="SAM" id="MobiDB-lite"/>
    </source>
</evidence>
<accession>A0AAV2JUM6</accession>
<dbReference type="Gene3D" id="1.25.10.20">
    <property type="entry name" value="Vitellinogen, superhelical"/>
    <property type="match status" value="1"/>
</dbReference>
<evidence type="ECO:0000313" key="7">
    <source>
        <dbReference type="EMBL" id="CAL1579908.1"/>
    </source>
</evidence>
<dbReference type="Proteomes" id="UP001497482">
    <property type="component" value="Chromosome 14"/>
</dbReference>
<evidence type="ECO:0000256" key="3">
    <source>
        <dbReference type="PROSITE-ProRule" id="PRU00557"/>
    </source>
</evidence>
<keyword evidence="1" id="KW-0732">Signal</keyword>
<dbReference type="Pfam" id="PF21013">
    <property type="entry name" value="LOC400499"/>
    <property type="match status" value="1"/>
</dbReference>
<gene>
    <name evidence="7" type="ORF">KC01_LOCUS10852</name>
</gene>
<dbReference type="Gene3D" id="2.30.230.10">
    <property type="entry name" value="Lipovitellin, beta-sheet shell regions, chain A"/>
    <property type="match status" value="1"/>
</dbReference>
<feature type="domain" description="VWFD" evidence="6">
    <location>
        <begin position="3347"/>
        <end position="3511"/>
    </location>
</feature>
<dbReference type="PANTHER" id="PTHR37860:SF2">
    <property type="entry name" value="VITELLOGENIN DOMAIN-CONTAINING PROTEIN"/>
    <property type="match status" value="1"/>
</dbReference>
<organism evidence="7 8">
    <name type="scientific">Knipowitschia caucasica</name>
    <name type="common">Caucasian dwarf goby</name>
    <name type="synonym">Pomatoschistus caucasicus</name>
    <dbReference type="NCBI Taxonomy" id="637954"/>
    <lineage>
        <taxon>Eukaryota</taxon>
        <taxon>Metazoa</taxon>
        <taxon>Chordata</taxon>
        <taxon>Craniata</taxon>
        <taxon>Vertebrata</taxon>
        <taxon>Euteleostomi</taxon>
        <taxon>Actinopterygii</taxon>
        <taxon>Neopterygii</taxon>
        <taxon>Teleostei</taxon>
        <taxon>Neoteleostei</taxon>
        <taxon>Acanthomorphata</taxon>
        <taxon>Gobiaria</taxon>
        <taxon>Gobiiformes</taxon>
        <taxon>Gobioidei</taxon>
        <taxon>Gobiidae</taxon>
        <taxon>Gobiinae</taxon>
        <taxon>Knipowitschia</taxon>
    </lineage>
</organism>
<dbReference type="Pfam" id="PF01347">
    <property type="entry name" value="Vitellogenin_N"/>
    <property type="match status" value="1"/>
</dbReference>
<evidence type="ECO:0000256" key="2">
    <source>
        <dbReference type="ARBA" id="ARBA00023180"/>
    </source>
</evidence>
<dbReference type="InterPro" id="IPR015816">
    <property type="entry name" value="Vitellinogen_b-sht_N"/>
</dbReference>
<feature type="region of interest" description="Disordered" evidence="4">
    <location>
        <begin position="642"/>
        <end position="675"/>
    </location>
</feature>
<proteinExistence type="predicted"/>
<dbReference type="Pfam" id="PF09172">
    <property type="entry name" value="Vit_open_b-sht"/>
    <property type="match status" value="1"/>
</dbReference>
<evidence type="ECO:0000313" key="8">
    <source>
        <dbReference type="Proteomes" id="UP001497482"/>
    </source>
</evidence>
<comment type="caution">
    <text evidence="3">Lacks conserved residue(s) required for the propagation of feature annotation.</text>
</comment>
<dbReference type="SUPFAM" id="SSF56968">
    <property type="entry name" value="Lipovitellin-phosvitin complex, beta-sheet shell regions"/>
    <property type="match status" value="2"/>
</dbReference>
<evidence type="ECO:0000259" key="5">
    <source>
        <dbReference type="PROSITE" id="PS51211"/>
    </source>
</evidence>
<dbReference type="Pfam" id="PF00094">
    <property type="entry name" value="VWD"/>
    <property type="match status" value="1"/>
</dbReference>
<name>A0AAV2JUM6_KNICA</name>
<dbReference type="PANTHER" id="PTHR37860">
    <property type="entry name" value="AGAP008810-PA"/>
    <property type="match status" value="1"/>
</dbReference>
<dbReference type="InterPro" id="IPR015255">
    <property type="entry name" value="Vitellinogen_open_b-sht"/>
</dbReference>
<dbReference type="GO" id="GO:0005319">
    <property type="term" value="F:lipid transporter activity"/>
    <property type="evidence" value="ECO:0007669"/>
    <property type="project" value="InterPro"/>
</dbReference>
<dbReference type="SMART" id="SM00216">
    <property type="entry name" value="VWD"/>
    <property type="match status" value="1"/>
</dbReference>
<keyword evidence="2" id="KW-0325">Glycoprotein</keyword>
<evidence type="ECO:0000256" key="1">
    <source>
        <dbReference type="ARBA" id="ARBA00022729"/>
    </source>
</evidence>
<dbReference type="InterPro" id="IPR015819">
    <property type="entry name" value="Lipid_transp_b-sht_shell"/>
</dbReference>
<reference evidence="7 8" key="1">
    <citation type="submission" date="2024-04" db="EMBL/GenBank/DDBJ databases">
        <authorList>
            <person name="Waldvogel A.-M."/>
            <person name="Schoenle A."/>
        </authorList>
    </citation>
    <scope>NUCLEOTIDE SEQUENCE [LARGE SCALE GENOMIC DNA]</scope>
</reference>
<feature type="compositionally biased region" description="Basic and acidic residues" evidence="4">
    <location>
        <begin position="654"/>
        <end position="675"/>
    </location>
</feature>